<dbReference type="EMBL" id="NGFN01000058">
    <property type="protein sequence ID" value="OUD02922.1"/>
    <property type="molecule type" value="Genomic_DNA"/>
</dbReference>
<sequence>MSGVRLARDHALRALLGVTTTVVPMEVPYRRMVCQFSDPHDALTTTCASFGKRTFSSSAA</sequence>
<comment type="caution">
    <text evidence="1">The sequence shown here is derived from an EMBL/GenBank/DDBJ whole genome shotgun (WGS) entry which is preliminary data.</text>
</comment>
<organism evidence="1 2">
    <name type="scientific">Streptomyces swartbergensis</name>
    <dbReference type="NCBI Taxonomy" id="487165"/>
    <lineage>
        <taxon>Bacteria</taxon>
        <taxon>Bacillati</taxon>
        <taxon>Actinomycetota</taxon>
        <taxon>Actinomycetes</taxon>
        <taxon>Kitasatosporales</taxon>
        <taxon>Streptomycetaceae</taxon>
        <taxon>Streptomyces</taxon>
    </lineage>
</organism>
<reference evidence="1 2" key="1">
    <citation type="submission" date="2017-05" db="EMBL/GenBank/DDBJ databases">
        <title>Biotechnological potential of actinobacteria isolated from South African environments.</title>
        <authorList>
            <person name="Le Roes-Hill M."/>
            <person name="Prins A."/>
            <person name="Durrell K.A."/>
        </authorList>
    </citation>
    <scope>NUCLEOTIDE SEQUENCE [LARGE SCALE GENOMIC DNA]</scope>
    <source>
        <strain evidence="1 2">HMC13</strain>
    </source>
</reference>
<evidence type="ECO:0000313" key="2">
    <source>
        <dbReference type="Proteomes" id="UP000195105"/>
    </source>
</evidence>
<evidence type="ECO:0000313" key="1">
    <source>
        <dbReference type="EMBL" id="OUD02922.1"/>
    </source>
</evidence>
<dbReference type="AlphaFoldDB" id="A0A243S5U3"/>
<keyword evidence="2" id="KW-1185">Reference proteome</keyword>
<name>A0A243S5U3_9ACTN</name>
<proteinExistence type="predicted"/>
<dbReference type="Proteomes" id="UP000195105">
    <property type="component" value="Unassembled WGS sequence"/>
</dbReference>
<gene>
    <name evidence="1" type="ORF">CA983_12440</name>
</gene>
<accession>A0A243S5U3</accession>
<protein>
    <submittedName>
        <fullName evidence="1">Uncharacterized protein</fullName>
    </submittedName>
</protein>